<evidence type="ECO:0000313" key="3">
    <source>
        <dbReference type="EMBL" id="CAF3705255.1"/>
    </source>
</evidence>
<evidence type="ECO:0000313" key="2">
    <source>
        <dbReference type="EMBL" id="CAF1257758.1"/>
    </source>
</evidence>
<organism evidence="2 4">
    <name type="scientific">Adineta steineri</name>
    <dbReference type="NCBI Taxonomy" id="433720"/>
    <lineage>
        <taxon>Eukaryota</taxon>
        <taxon>Metazoa</taxon>
        <taxon>Spiralia</taxon>
        <taxon>Gnathifera</taxon>
        <taxon>Rotifera</taxon>
        <taxon>Eurotatoria</taxon>
        <taxon>Bdelloidea</taxon>
        <taxon>Adinetida</taxon>
        <taxon>Adinetidae</taxon>
        <taxon>Adineta</taxon>
    </lineage>
</organism>
<dbReference type="AlphaFoldDB" id="A0A815AJT4"/>
<gene>
    <name evidence="2" type="ORF">JYZ213_LOCUS29981</name>
    <name evidence="3" type="ORF">OXD698_LOCUS12567</name>
</gene>
<dbReference type="Proteomes" id="UP000663844">
    <property type="component" value="Unassembled WGS sequence"/>
</dbReference>
<evidence type="ECO:0000313" key="4">
    <source>
        <dbReference type="Proteomes" id="UP000663845"/>
    </source>
</evidence>
<dbReference type="Proteomes" id="UP000663845">
    <property type="component" value="Unassembled WGS sequence"/>
</dbReference>
<protein>
    <submittedName>
        <fullName evidence="2">Uncharacterized protein</fullName>
    </submittedName>
</protein>
<proteinExistence type="predicted"/>
<comment type="caution">
    <text evidence="2">The sequence shown here is derived from an EMBL/GenBank/DDBJ whole genome shotgun (WGS) entry which is preliminary data.</text>
</comment>
<accession>A0A815AJT4</accession>
<reference evidence="2" key="1">
    <citation type="submission" date="2021-02" db="EMBL/GenBank/DDBJ databases">
        <authorList>
            <person name="Nowell W R."/>
        </authorList>
    </citation>
    <scope>NUCLEOTIDE SEQUENCE</scope>
</reference>
<dbReference type="EMBL" id="CAJOAZ010000737">
    <property type="protein sequence ID" value="CAF3705255.1"/>
    <property type="molecule type" value="Genomic_DNA"/>
</dbReference>
<dbReference type="EMBL" id="CAJNOG010000469">
    <property type="protein sequence ID" value="CAF1257758.1"/>
    <property type="molecule type" value="Genomic_DNA"/>
</dbReference>
<sequence length="74" mass="8281">MAEINTFPKEFRTNSVSSVDSSIHESSSMPASPRSTSPFSAGWGINYKRVHKPASKGVWGGYETKEEFMTMHLR</sequence>
<feature type="region of interest" description="Disordered" evidence="1">
    <location>
        <begin position="1"/>
        <end position="36"/>
    </location>
</feature>
<name>A0A815AJT4_9BILA</name>
<evidence type="ECO:0000256" key="1">
    <source>
        <dbReference type="SAM" id="MobiDB-lite"/>
    </source>
</evidence>
<feature type="compositionally biased region" description="Low complexity" evidence="1">
    <location>
        <begin position="15"/>
        <end position="36"/>
    </location>
</feature>